<name>A0ABD0UDD1_DENTH</name>
<feature type="domain" description="DUF4283" evidence="1">
    <location>
        <begin position="62"/>
        <end position="141"/>
    </location>
</feature>
<accession>A0ABD0UDD1</accession>
<comment type="caution">
    <text evidence="2">The sequence shown here is derived from an EMBL/GenBank/DDBJ whole genome shotgun (WGS) entry which is preliminary data.</text>
</comment>
<evidence type="ECO:0000313" key="2">
    <source>
        <dbReference type="EMBL" id="KAL0908366.1"/>
    </source>
</evidence>
<dbReference type="Pfam" id="PF14111">
    <property type="entry name" value="DUF4283"/>
    <property type="match status" value="1"/>
</dbReference>
<dbReference type="EMBL" id="JANQDX010000017">
    <property type="protein sequence ID" value="KAL0908366.1"/>
    <property type="molecule type" value="Genomic_DNA"/>
</dbReference>
<evidence type="ECO:0000313" key="3">
    <source>
        <dbReference type="Proteomes" id="UP001552299"/>
    </source>
</evidence>
<dbReference type="PANTHER" id="PTHR31286:SF179">
    <property type="entry name" value="RNASE H TYPE-1 DOMAIN-CONTAINING PROTEIN"/>
    <property type="match status" value="1"/>
</dbReference>
<dbReference type="AlphaFoldDB" id="A0ABD0UDD1"/>
<dbReference type="InterPro" id="IPR025558">
    <property type="entry name" value="DUF4283"/>
</dbReference>
<dbReference type="Proteomes" id="UP001552299">
    <property type="component" value="Unassembled WGS sequence"/>
</dbReference>
<protein>
    <recommendedName>
        <fullName evidence="1">DUF4283 domain-containing protein</fullName>
    </recommendedName>
</protein>
<dbReference type="PANTHER" id="PTHR31286">
    <property type="entry name" value="GLYCINE-RICH CELL WALL STRUCTURAL PROTEIN 1.8-LIKE"/>
    <property type="match status" value="1"/>
</dbReference>
<organism evidence="2 3">
    <name type="scientific">Dendrobium thyrsiflorum</name>
    <name type="common">Pinecone-like raceme dendrobium</name>
    <name type="synonym">Orchid</name>
    <dbReference type="NCBI Taxonomy" id="117978"/>
    <lineage>
        <taxon>Eukaryota</taxon>
        <taxon>Viridiplantae</taxon>
        <taxon>Streptophyta</taxon>
        <taxon>Embryophyta</taxon>
        <taxon>Tracheophyta</taxon>
        <taxon>Spermatophyta</taxon>
        <taxon>Magnoliopsida</taxon>
        <taxon>Liliopsida</taxon>
        <taxon>Asparagales</taxon>
        <taxon>Orchidaceae</taxon>
        <taxon>Epidendroideae</taxon>
        <taxon>Malaxideae</taxon>
        <taxon>Dendrobiinae</taxon>
        <taxon>Dendrobium</taxon>
    </lineage>
</organism>
<sequence>MDTNRLKDPGFLDEKAKSRSFRDILTGDSSSPVFPLLKVASHHGMPALFISDEEMLSLALPFEFALVGKFPGRRPPLDTIRKFFFNLKLFGDFSITLLNPKNVLIKLVNDLYYCRVFSHRSYFVGNCFMKLFKWTPHFDVTVESPIVPIWISFSCLRPHLFSPRILHGLGSLFGRPLRTDNATSVGSRPFVARILVELDVTKRYASQVWLGSESMSYIQSVEMEKFPSYCFHCKSLGHLKDCCPILFPSLGDPPALVEVNSVPNEGVALVNQNLICEHDTIGSGFPLFNNVVPVLPGSSQAHANVLFNNSGGFIPPETAVDGHLGGSEVVVGGSLILAANDVVGDCELGMDEEVCLMPAVVMVSPPVVCGDAFNSLDRIGEEVLFQVSTGVSGPDCLVEVPISVLSPDDLYAHCNSSLGVTCLGSSSRFIGSPSSSCAGGDVCGVELDESLLDLYGLNVCQAGWDGSHGVLGLLLHLWAYPGPLVGDLLVGVAVL</sequence>
<gene>
    <name evidence="2" type="ORF">M5K25_022856</name>
</gene>
<proteinExistence type="predicted"/>
<reference evidence="2 3" key="1">
    <citation type="journal article" date="2024" name="Plant Biotechnol. J.">
        <title>Dendrobium thyrsiflorum genome and its molecular insights into genes involved in important horticultural traits.</title>
        <authorList>
            <person name="Chen B."/>
            <person name="Wang J.Y."/>
            <person name="Zheng P.J."/>
            <person name="Li K.L."/>
            <person name="Liang Y.M."/>
            <person name="Chen X.F."/>
            <person name="Zhang C."/>
            <person name="Zhao X."/>
            <person name="He X."/>
            <person name="Zhang G.Q."/>
            <person name="Liu Z.J."/>
            <person name="Xu Q."/>
        </authorList>
    </citation>
    <scope>NUCLEOTIDE SEQUENCE [LARGE SCALE GENOMIC DNA]</scope>
    <source>
        <strain evidence="2">GZMU011</strain>
    </source>
</reference>
<keyword evidence="3" id="KW-1185">Reference proteome</keyword>
<dbReference type="InterPro" id="IPR040256">
    <property type="entry name" value="At4g02000-like"/>
</dbReference>
<evidence type="ECO:0000259" key="1">
    <source>
        <dbReference type="Pfam" id="PF14111"/>
    </source>
</evidence>